<evidence type="ECO:0000256" key="2">
    <source>
        <dbReference type="ARBA" id="ARBA00023025"/>
    </source>
</evidence>
<comment type="similarity">
    <text evidence="1">Belongs to the colicins ColE2/ColE8/ColE9 and pyocins S1/S2 family.</text>
</comment>
<dbReference type="GO" id="GO:0015643">
    <property type="term" value="F:toxic substance binding"/>
    <property type="evidence" value="ECO:0007669"/>
    <property type="project" value="InterPro"/>
</dbReference>
<keyword evidence="2" id="KW-0079">Bacteriocin immunity</keyword>
<sequence>MKLVIKDALQDYTEAEFYRFLEEFFEDTDTNDLDDEAYDLHISNLSAHFSELVSHPDGNALIFHPSPGREDSPDGVILEIKEWYAKQGLPCFKE</sequence>
<accession>A0AAE9N5R3</accession>
<reference evidence="3" key="1">
    <citation type="submission" date="2020-03" db="EMBL/GenBank/DDBJ databases">
        <title>Five strains of Vibrio campbellii isolated from Mariana Trench.</title>
        <authorList>
            <person name="Liang J."/>
            <person name="Zhang X.-H."/>
        </authorList>
    </citation>
    <scope>NUCLEOTIDE SEQUENCE</scope>
    <source>
        <strain evidence="3">LJC014</strain>
        <plasmid evidence="3">unnamed1</plasmid>
    </source>
</reference>
<gene>
    <name evidence="3" type="ORF">HB761_24820</name>
</gene>
<dbReference type="EMBL" id="CP050469">
    <property type="protein sequence ID" value="UTZ29884.1"/>
    <property type="molecule type" value="Genomic_DNA"/>
</dbReference>
<evidence type="ECO:0000256" key="1">
    <source>
        <dbReference type="ARBA" id="ARBA00009346"/>
    </source>
</evidence>
<dbReference type="PRINTS" id="PR01299">
    <property type="entry name" value="PYOCIN"/>
</dbReference>
<dbReference type="AlphaFoldDB" id="A0AAE9N5R3"/>
<dbReference type="GO" id="GO:0030153">
    <property type="term" value="P:bacteriocin immunity"/>
    <property type="evidence" value="ECO:0007669"/>
    <property type="project" value="UniProtKB-KW"/>
</dbReference>
<proteinExistence type="inferred from homology"/>
<protein>
    <submittedName>
        <fullName evidence="3">Bacteriocin immunity protein</fullName>
    </submittedName>
</protein>
<dbReference type="InterPro" id="IPR035900">
    <property type="entry name" value="Colicin_E_sf"/>
</dbReference>
<dbReference type="RefSeq" id="WP_134977193.1">
    <property type="nucleotide sequence ID" value="NZ_CP050469.1"/>
</dbReference>
<name>A0AAE9N5R3_9VIBR</name>
<keyword evidence="3" id="KW-0614">Plasmid</keyword>
<dbReference type="SUPFAM" id="SSF47345">
    <property type="entry name" value="Colicin E immunity proteins"/>
    <property type="match status" value="1"/>
</dbReference>
<dbReference type="Pfam" id="PF01320">
    <property type="entry name" value="Colicin_Pyocin"/>
    <property type="match status" value="1"/>
</dbReference>
<organism evidence="3 4">
    <name type="scientific">Vibrio campbellii</name>
    <dbReference type="NCBI Taxonomy" id="680"/>
    <lineage>
        <taxon>Bacteria</taxon>
        <taxon>Pseudomonadati</taxon>
        <taxon>Pseudomonadota</taxon>
        <taxon>Gammaproteobacteria</taxon>
        <taxon>Vibrionales</taxon>
        <taxon>Vibrionaceae</taxon>
        <taxon>Vibrio</taxon>
    </lineage>
</organism>
<dbReference type="CDD" id="cd16363">
    <property type="entry name" value="Col_Im_like"/>
    <property type="match status" value="1"/>
</dbReference>
<evidence type="ECO:0000313" key="4">
    <source>
        <dbReference type="Proteomes" id="UP001058687"/>
    </source>
</evidence>
<dbReference type="Proteomes" id="UP001058687">
    <property type="component" value="Plasmid unnamed1"/>
</dbReference>
<evidence type="ECO:0000313" key="3">
    <source>
        <dbReference type="EMBL" id="UTZ29884.1"/>
    </source>
</evidence>
<dbReference type="Gene3D" id="1.10.1200.20">
    <property type="entry name" value="Colicin E immunity protein"/>
    <property type="match status" value="1"/>
</dbReference>
<geneLocation type="plasmid" evidence="3 4">
    <name>unnamed1</name>
</geneLocation>
<dbReference type="InterPro" id="IPR000290">
    <property type="entry name" value="Colicin_pyocin"/>
</dbReference>